<dbReference type="EMBL" id="MT143607">
    <property type="protein sequence ID" value="QJA98771.1"/>
    <property type="molecule type" value="Genomic_DNA"/>
</dbReference>
<evidence type="ECO:0000313" key="1">
    <source>
        <dbReference type="EMBL" id="QJA98771.1"/>
    </source>
</evidence>
<sequence length="194" mass="22529">MEKITLGILEIIKANEAVHALLAQPGIVFQKNYWLDRLRKNLVAPLNKWQEISRQLFLKYAVEIPKTSFIPYDKYQEFKKELIHLIEVENDGSILVDEFLKRFYALFEKYEVTSKSPGTFAIPIESKEQYDKEIKELAEGFEREIEYGKIDIDQPLMNVFQKISGESQLAIAFVLSEERPSGLIVMPGKKKTIQ</sequence>
<gene>
    <name evidence="1" type="ORF">MM171A01575_0005</name>
</gene>
<reference evidence="1" key="1">
    <citation type="submission" date="2020-03" db="EMBL/GenBank/DDBJ databases">
        <title>The deep terrestrial virosphere.</title>
        <authorList>
            <person name="Holmfeldt K."/>
            <person name="Nilsson E."/>
            <person name="Simone D."/>
            <person name="Lopez-Fernandez M."/>
            <person name="Wu X."/>
            <person name="de Brujin I."/>
            <person name="Lundin D."/>
            <person name="Andersson A."/>
            <person name="Bertilsson S."/>
            <person name="Dopson M."/>
        </authorList>
    </citation>
    <scope>NUCLEOTIDE SEQUENCE</scope>
    <source>
        <strain evidence="1">MM171A01575</strain>
    </source>
</reference>
<proteinExistence type="predicted"/>
<dbReference type="AlphaFoldDB" id="A0A6M3M122"/>
<accession>A0A6M3M122</accession>
<protein>
    <submittedName>
        <fullName evidence="1">Uncharacterized protein</fullName>
    </submittedName>
</protein>
<name>A0A6M3M122_9ZZZZ</name>
<organism evidence="1">
    <name type="scientific">viral metagenome</name>
    <dbReference type="NCBI Taxonomy" id="1070528"/>
    <lineage>
        <taxon>unclassified sequences</taxon>
        <taxon>metagenomes</taxon>
        <taxon>organismal metagenomes</taxon>
    </lineage>
</organism>